<dbReference type="SUPFAM" id="SSF54695">
    <property type="entry name" value="POZ domain"/>
    <property type="match status" value="1"/>
</dbReference>
<dbReference type="Pfam" id="PF00651">
    <property type="entry name" value="BTB"/>
    <property type="match status" value="1"/>
</dbReference>
<dbReference type="Proteomes" id="UP000265515">
    <property type="component" value="Unassembled WGS sequence"/>
</dbReference>
<evidence type="ECO:0000259" key="3">
    <source>
        <dbReference type="PROSITE" id="PS50097"/>
    </source>
</evidence>
<dbReference type="SMART" id="SM00225">
    <property type="entry name" value="BTB"/>
    <property type="match status" value="1"/>
</dbReference>
<dbReference type="Gramene" id="GBG85421">
    <property type="protein sequence ID" value="GBG85421"/>
    <property type="gene ID" value="CBR_g40063"/>
</dbReference>
<accession>A0A388LT31</accession>
<dbReference type="PANTHER" id="PTHR46306">
    <property type="entry name" value="BTB/POZ DOMAIN-CONTAINING PROTEIN 9"/>
    <property type="match status" value="1"/>
</dbReference>
<comment type="caution">
    <text evidence="5">The sequence shown here is derived from an EMBL/GenBank/DDBJ whole genome shotgun (WGS) entry which is preliminary data.</text>
</comment>
<dbReference type="InterPro" id="IPR013320">
    <property type="entry name" value="ConA-like_dom_sf"/>
</dbReference>
<reference evidence="5 6" key="1">
    <citation type="journal article" date="2018" name="Cell">
        <title>The Chara Genome: Secondary Complexity and Implications for Plant Terrestrialization.</title>
        <authorList>
            <person name="Nishiyama T."/>
            <person name="Sakayama H."/>
            <person name="Vries J.D."/>
            <person name="Buschmann H."/>
            <person name="Saint-Marcoux D."/>
            <person name="Ullrich K.K."/>
            <person name="Haas F.B."/>
            <person name="Vanderstraeten L."/>
            <person name="Becker D."/>
            <person name="Lang D."/>
            <person name="Vosolsobe S."/>
            <person name="Rombauts S."/>
            <person name="Wilhelmsson P.K.I."/>
            <person name="Janitza P."/>
            <person name="Kern R."/>
            <person name="Heyl A."/>
            <person name="Rumpler F."/>
            <person name="Villalobos L.I.A.C."/>
            <person name="Clay J.M."/>
            <person name="Skokan R."/>
            <person name="Toyoda A."/>
            <person name="Suzuki Y."/>
            <person name="Kagoshima H."/>
            <person name="Schijlen E."/>
            <person name="Tajeshwar N."/>
            <person name="Catarino B."/>
            <person name="Hetherington A.J."/>
            <person name="Saltykova A."/>
            <person name="Bonnot C."/>
            <person name="Breuninger H."/>
            <person name="Symeonidi A."/>
            <person name="Radhakrishnan G.V."/>
            <person name="Van Nieuwerburgh F."/>
            <person name="Deforce D."/>
            <person name="Chang C."/>
            <person name="Karol K.G."/>
            <person name="Hedrich R."/>
            <person name="Ulvskov P."/>
            <person name="Glockner G."/>
            <person name="Delwiche C.F."/>
            <person name="Petrasek J."/>
            <person name="Van de Peer Y."/>
            <person name="Friml J."/>
            <person name="Beilby M."/>
            <person name="Dolan L."/>
            <person name="Kohara Y."/>
            <person name="Sugano S."/>
            <person name="Fujiyama A."/>
            <person name="Delaux P.-M."/>
            <person name="Quint M."/>
            <person name="TheiBen G."/>
            <person name="Hagemann M."/>
            <person name="Harholt J."/>
            <person name="Dunand C."/>
            <person name="Zachgo S."/>
            <person name="Langdale J."/>
            <person name="Maumus F."/>
            <person name="Straeten D.V.D."/>
            <person name="Gould S.B."/>
            <person name="Rensing S.A."/>
        </authorList>
    </citation>
    <scope>NUCLEOTIDE SEQUENCE [LARGE SCALE GENOMIC DNA]</scope>
    <source>
        <strain evidence="5 6">S276</strain>
    </source>
</reference>
<comment type="pathway">
    <text evidence="1">Protein modification; protein ubiquitination.</text>
</comment>
<evidence type="ECO:0000256" key="1">
    <source>
        <dbReference type="ARBA" id="ARBA00004906"/>
    </source>
</evidence>
<dbReference type="GO" id="GO:0005737">
    <property type="term" value="C:cytoplasm"/>
    <property type="evidence" value="ECO:0007669"/>
    <property type="project" value="TreeGrafter"/>
</dbReference>
<dbReference type="STRING" id="69332.A0A388LT31"/>
<feature type="compositionally biased region" description="Low complexity" evidence="2">
    <location>
        <begin position="270"/>
        <end position="295"/>
    </location>
</feature>
<proteinExistence type="predicted"/>
<protein>
    <recommendedName>
        <fullName evidence="7">BTB domain-containing protein</fullName>
    </recommendedName>
</protein>
<dbReference type="SUPFAM" id="SSF49899">
    <property type="entry name" value="Concanavalin A-like lectins/glucanases"/>
    <property type="match status" value="1"/>
</dbReference>
<name>A0A388LT31_CHABU</name>
<evidence type="ECO:0000313" key="6">
    <source>
        <dbReference type="Proteomes" id="UP000265515"/>
    </source>
</evidence>
<dbReference type="PROSITE" id="PS50188">
    <property type="entry name" value="B302_SPRY"/>
    <property type="match status" value="1"/>
</dbReference>
<dbReference type="InterPro" id="IPR000210">
    <property type="entry name" value="BTB/POZ_dom"/>
</dbReference>
<feature type="domain" description="BTB" evidence="3">
    <location>
        <begin position="42"/>
        <end position="102"/>
    </location>
</feature>
<evidence type="ECO:0000259" key="4">
    <source>
        <dbReference type="PROSITE" id="PS50188"/>
    </source>
</evidence>
<dbReference type="InterPro" id="IPR011333">
    <property type="entry name" value="SKP1/BTB/POZ_sf"/>
</dbReference>
<dbReference type="Gene3D" id="2.60.120.920">
    <property type="match status" value="1"/>
</dbReference>
<dbReference type="PROSITE" id="PS50097">
    <property type="entry name" value="BTB"/>
    <property type="match status" value="1"/>
</dbReference>
<organism evidence="5 6">
    <name type="scientific">Chara braunii</name>
    <name type="common">Braun's stonewort</name>
    <dbReference type="NCBI Taxonomy" id="69332"/>
    <lineage>
        <taxon>Eukaryota</taxon>
        <taxon>Viridiplantae</taxon>
        <taxon>Streptophyta</taxon>
        <taxon>Charophyceae</taxon>
        <taxon>Charales</taxon>
        <taxon>Characeae</taxon>
        <taxon>Chara</taxon>
    </lineage>
</organism>
<evidence type="ECO:0000313" key="5">
    <source>
        <dbReference type="EMBL" id="GBG85421.1"/>
    </source>
</evidence>
<dbReference type="AlphaFoldDB" id="A0A388LT31"/>
<dbReference type="InterPro" id="IPR001870">
    <property type="entry name" value="B30.2/SPRY"/>
</dbReference>
<gene>
    <name evidence="5" type="ORF">CBR_g40063</name>
</gene>
<dbReference type="Gene3D" id="3.30.710.10">
    <property type="entry name" value="Potassium Channel Kv1.1, Chain A"/>
    <property type="match status" value="1"/>
</dbReference>
<dbReference type="OrthoDB" id="10261408at2759"/>
<dbReference type="EMBL" id="BFEA01000517">
    <property type="protein sequence ID" value="GBG85421.1"/>
    <property type="molecule type" value="Genomic_DNA"/>
</dbReference>
<dbReference type="PANTHER" id="PTHR46306:SF1">
    <property type="entry name" value="BTB_POZ DOMAIN-CONTAINING PROTEIN 9"/>
    <property type="match status" value="1"/>
</dbReference>
<keyword evidence="6" id="KW-1185">Reference proteome</keyword>
<feature type="region of interest" description="Disordered" evidence="2">
    <location>
        <begin position="263"/>
        <end position="295"/>
    </location>
</feature>
<evidence type="ECO:0008006" key="7">
    <source>
        <dbReference type="Google" id="ProtNLM"/>
    </source>
</evidence>
<dbReference type="CDD" id="cd18186">
    <property type="entry name" value="BTB_POZ_ZBTB_KLHL-like"/>
    <property type="match status" value="1"/>
</dbReference>
<feature type="domain" description="B30.2/SPRY" evidence="4">
    <location>
        <begin position="365"/>
        <end position="569"/>
    </location>
</feature>
<sequence length="573" mass="63353">MGDTLASPCPFMSRLEEEEEDAKHRQEFASAARTILDRPELLDVTFVCERSRKVKANRALLASGSEYFSKLLYGDMKERSMDTIPLPTVKAGSLQAVVGYLHGRFFRWESNSCWADMVDIYCLAEQYQVDSLCQRILLFVSRLGYAHEIGDLLNAAVVRHAEEILKIAVSVMNNVLVFNSSSFLGWRKESIKYCLDFVRFHPNVTETLIAEAVLAAASSNVDVIANKEKCEHILSDEELMALKSLTESISLKFGEVSGNPACSGVDSGGPTSSCSPSSSSLPSTPSSPLSSLLSLPSTEQGCLSKEDLEEIFTGHISLPLLEPGFMREKVEPLGILRQEILTAIYRVHSVCFSRGISPSCFFTIPWRSLKQRVSFAPVETDRGEISDAYRKVALPSLWIGAPNAGLVTSEELPQRVSCSDHHQIAVMQLPLISGKHVWRIRIVKKCASFAVGVSSIDNTHLTMTIPNAHWMLSSSCWSYVTAPWELSRMFVRAAGIDLFDKTGASIIVVLDMKKRTLTFANDLESYTSYGGEYPVAFYGLPCDAGLYPALLMSCSGCAEIEWIESSPRDPFVR</sequence>
<dbReference type="InterPro" id="IPR043136">
    <property type="entry name" value="B30.2/SPRY_sf"/>
</dbReference>
<evidence type="ECO:0000256" key="2">
    <source>
        <dbReference type="SAM" id="MobiDB-lite"/>
    </source>
</evidence>
<dbReference type="InterPro" id="IPR052407">
    <property type="entry name" value="BTB_POZ_domain_cont_9"/>
</dbReference>